<evidence type="ECO:0000256" key="1">
    <source>
        <dbReference type="SAM" id="Phobius"/>
    </source>
</evidence>
<keyword evidence="1" id="KW-0472">Membrane</keyword>
<proteinExistence type="predicted"/>
<dbReference type="EMBL" id="FOOY01000008">
    <property type="protein sequence ID" value="SFG33759.1"/>
    <property type="molecule type" value="Genomic_DNA"/>
</dbReference>
<dbReference type="RefSeq" id="WP_093671462.1">
    <property type="nucleotide sequence ID" value="NZ_FOOY01000008.1"/>
</dbReference>
<evidence type="ECO:0000313" key="3">
    <source>
        <dbReference type="Proteomes" id="UP000198752"/>
    </source>
</evidence>
<name>A0A1I2R2J8_9BACL</name>
<dbReference type="AlphaFoldDB" id="A0A1I2R2J8"/>
<feature type="transmembrane region" description="Helical" evidence="1">
    <location>
        <begin position="37"/>
        <end position="61"/>
    </location>
</feature>
<dbReference type="STRING" id="269670.SAMN02982927_01432"/>
<feature type="transmembrane region" description="Helical" evidence="1">
    <location>
        <begin position="7"/>
        <end position="31"/>
    </location>
</feature>
<protein>
    <submittedName>
        <fullName evidence="2">Uncharacterized protein</fullName>
    </submittedName>
</protein>
<dbReference type="Proteomes" id="UP000198752">
    <property type="component" value="Unassembled WGS sequence"/>
</dbReference>
<dbReference type="OrthoDB" id="2935100at2"/>
<keyword evidence="1" id="KW-0812">Transmembrane</keyword>
<keyword evidence="1" id="KW-1133">Transmembrane helix</keyword>
<accession>A0A1I2R2J8</accession>
<organism evidence="2 3">
    <name type="scientific">Sporolactobacillus nakayamae</name>
    <dbReference type="NCBI Taxonomy" id="269670"/>
    <lineage>
        <taxon>Bacteria</taxon>
        <taxon>Bacillati</taxon>
        <taxon>Bacillota</taxon>
        <taxon>Bacilli</taxon>
        <taxon>Bacillales</taxon>
        <taxon>Sporolactobacillaceae</taxon>
        <taxon>Sporolactobacillus</taxon>
    </lineage>
</organism>
<sequence length="249" mass="28161">MNRFWKFSGLLAGVVVIDIFFLSPGFLGVAIGGESAFQTALGVTLLLASAMVVLAALYLIYFKPRGAGSIPQLETKEDYLESLREFKDSRVFGNDIDTVLTQTERLEKKKDTVKRTLAHRFGEGELSYQKFMAPVSDVEKLFYVNIRNIIVKVSVFDEGEYLKIKRAANDFSADVMEDKMQLFNHYIDSVKSSKNINEEVLTSLDKLILEISNLNTVDVSEVDNLPCMQEMNQLISQTKYYKNSEGAYE</sequence>
<gene>
    <name evidence="2" type="ORF">SAMN02982927_01432</name>
</gene>
<reference evidence="3" key="1">
    <citation type="submission" date="2016-10" db="EMBL/GenBank/DDBJ databases">
        <authorList>
            <person name="Varghese N."/>
            <person name="Submissions S."/>
        </authorList>
    </citation>
    <scope>NUCLEOTIDE SEQUENCE [LARGE SCALE GENOMIC DNA]</scope>
    <source>
        <strain evidence="3">ATCC 700379</strain>
    </source>
</reference>
<evidence type="ECO:0000313" key="2">
    <source>
        <dbReference type="EMBL" id="SFG33759.1"/>
    </source>
</evidence>
<keyword evidence="3" id="KW-1185">Reference proteome</keyword>